<proteinExistence type="predicted"/>
<dbReference type="Gene3D" id="3.30.70.1280">
    <property type="entry name" value="SP0830-like domains"/>
    <property type="match status" value="1"/>
</dbReference>
<protein>
    <submittedName>
        <fullName evidence="1">DUF1697 domain-containing protein</fullName>
    </submittedName>
</protein>
<organism evidence="1 2">
    <name type="scientific">Paenibacillus foliorum</name>
    <dbReference type="NCBI Taxonomy" id="2654974"/>
    <lineage>
        <taxon>Bacteria</taxon>
        <taxon>Bacillati</taxon>
        <taxon>Bacillota</taxon>
        <taxon>Bacilli</taxon>
        <taxon>Bacillales</taxon>
        <taxon>Paenibacillaceae</taxon>
        <taxon>Paenibacillus</taxon>
    </lineage>
</organism>
<dbReference type="AlphaFoldDB" id="A0A972K3K0"/>
<dbReference type="PANTHER" id="PTHR36439:SF1">
    <property type="entry name" value="DUF1697 DOMAIN-CONTAINING PROTEIN"/>
    <property type="match status" value="1"/>
</dbReference>
<dbReference type="Proteomes" id="UP000641588">
    <property type="component" value="Unassembled WGS sequence"/>
</dbReference>
<sequence length="180" mass="20728">MTIYIALLRGINVSGHNMIKMSELKSMFQALGFGRVQTYINSGNVLFESEEGAETLQLRIENEIKLVFGLSISVILRTDKELERIIERCPFAPGSLTEGESIHLTLLKEAPSQEEIDRLPDVNYENDEYYMEDREIYILYRKSLLDSKLPKKFQKLVPQTARNWKTIIKLGTMVEAMKAH</sequence>
<evidence type="ECO:0000313" key="2">
    <source>
        <dbReference type="Proteomes" id="UP000641588"/>
    </source>
</evidence>
<evidence type="ECO:0000313" key="1">
    <source>
        <dbReference type="EMBL" id="NOU97045.1"/>
    </source>
</evidence>
<name>A0A972K3K0_9BACL</name>
<dbReference type="PIRSF" id="PIRSF008502">
    <property type="entry name" value="UCP008502"/>
    <property type="match status" value="1"/>
</dbReference>
<dbReference type="SUPFAM" id="SSF160379">
    <property type="entry name" value="SP0830-like"/>
    <property type="match status" value="1"/>
</dbReference>
<dbReference type="Pfam" id="PF08002">
    <property type="entry name" value="DUF1697"/>
    <property type="match status" value="1"/>
</dbReference>
<gene>
    <name evidence="1" type="ORF">GC093_28040</name>
</gene>
<dbReference type="InterPro" id="IPR012545">
    <property type="entry name" value="DUF1697"/>
</dbReference>
<dbReference type="PANTHER" id="PTHR36439">
    <property type="entry name" value="BLL4334 PROTEIN"/>
    <property type="match status" value="1"/>
</dbReference>
<dbReference type="EMBL" id="WHOD01000105">
    <property type="protein sequence ID" value="NOU97045.1"/>
    <property type="molecule type" value="Genomic_DNA"/>
</dbReference>
<comment type="caution">
    <text evidence="1">The sequence shown here is derived from an EMBL/GenBank/DDBJ whole genome shotgun (WGS) entry which is preliminary data.</text>
</comment>
<accession>A0A972K3K0</accession>
<dbReference type="RefSeq" id="WP_171655278.1">
    <property type="nucleotide sequence ID" value="NZ_WHOD01000105.1"/>
</dbReference>
<reference evidence="1" key="1">
    <citation type="submission" date="2019-10" db="EMBL/GenBank/DDBJ databases">
        <title>Description of Paenibacillus glebae sp. nov.</title>
        <authorList>
            <person name="Carlier A."/>
            <person name="Qi S."/>
        </authorList>
    </citation>
    <scope>NUCLEOTIDE SEQUENCE</scope>
    <source>
        <strain evidence="1">LMG 31456</strain>
    </source>
</reference>
<keyword evidence="2" id="KW-1185">Reference proteome</keyword>